<reference evidence="2" key="1">
    <citation type="submission" date="2020-06" db="EMBL/GenBank/DDBJ databases">
        <title>Characterization of fructooligosaccharide metabolism and fructooligosaccharide-degrading enzymes in human commensal butyrate producers.</title>
        <authorList>
            <person name="Tanno H."/>
            <person name="Fujii T."/>
            <person name="Hirano K."/>
            <person name="Maeno S."/>
            <person name="Tonozuka T."/>
            <person name="Sakamoto M."/>
            <person name="Ohkuma M."/>
            <person name="Tochio T."/>
            <person name="Endo A."/>
        </authorList>
    </citation>
    <scope>NUCLEOTIDE SEQUENCE</scope>
    <source>
        <strain evidence="2">JCM 31265</strain>
    </source>
</reference>
<dbReference type="Proteomes" id="UP000660047">
    <property type="component" value="Unassembled WGS sequence"/>
</dbReference>
<dbReference type="AlphaFoldDB" id="A0AAI9K2X8"/>
<dbReference type="PANTHER" id="PTHR46401:SF2">
    <property type="entry name" value="GLYCOSYLTRANSFERASE WBBK-RELATED"/>
    <property type="match status" value="1"/>
</dbReference>
<organism evidence="2 3">
    <name type="scientific">Coprococcus eutactus</name>
    <dbReference type="NCBI Taxonomy" id="33043"/>
    <lineage>
        <taxon>Bacteria</taxon>
        <taxon>Bacillati</taxon>
        <taxon>Bacillota</taxon>
        <taxon>Clostridia</taxon>
        <taxon>Lachnospirales</taxon>
        <taxon>Lachnospiraceae</taxon>
        <taxon>Coprococcus</taxon>
    </lineage>
</organism>
<dbReference type="Gene3D" id="3.40.50.2000">
    <property type="entry name" value="Glycogen Phosphorylase B"/>
    <property type="match status" value="2"/>
</dbReference>
<dbReference type="PANTHER" id="PTHR46401">
    <property type="entry name" value="GLYCOSYLTRANSFERASE WBBK-RELATED"/>
    <property type="match status" value="1"/>
</dbReference>
<evidence type="ECO:0000313" key="3">
    <source>
        <dbReference type="Proteomes" id="UP000660047"/>
    </source>
</evidence>
<keyword evidence="1" id="KW-0808">Transferase</keyword>
<protein>
    <recommendedName>
        <fullName evidence="4">Glycosyltransferase</fullName>
    </recommendedName>
</protein>
<gene>
    <name evidence="2" type="ORF">COEU31_18250</name>
</gene>
<evidence type="ECO:0008006" key="4">
    <source>
        <dbReference type="Google" id="ProtNLM"/>
    </source>
</evidence>
<dbReference type="EMBL" id="BLYL01000010">
    <property type="protein sequence ID" value="GFO94779.1"/>
    <property type="molecule type" value="Genomic_DNA"/>
</dbReference>
<proteinExistence type="predicted"/>
<dbReference type="SUPFAM" id="SSF53756">
    <property type="entry name" value="UDP-Glycosyltransferase/glycogen phosphorylase"/>
    <property type="match status" value="1"/>
</dbReference>
<sequence length="357" mass="41712">MDKVVYYPLNHKNPYVSIVTEAIKNAGYKIYGLEDIKKNHKLAKEIKIINLNWFDSIGNCPLWKAIALLVRQLLRVEYYKWCGMKIVYTMHNKQAHDTKYKRINRILMKFLCKKSDYIAVLCTYSKQILRDFLSTEEIEKKVRVMYHPSYEGAYSEKKLSIPELANSEKCNMHILFMGSVRPYKNIELILEAANKLQGKNIEFVIAGKSNNTDYEKMIQGKVNHLSKVTFIPRFIEDSEMFSFYDWADIVLIPLDIKSSLNSGSSVLAFTMGKTVIIPKVGTVRDFPNELMFSYEYEKESEHLTALVDKINEAFVKWSDNPKSVETMGSEIRAYLNNNFSKEKTEERYRKLYQEAIR</sequence>
<evidence type="ECO:0000256" key="1">
    <source>
        <dbReference type="ARBA" id="ARBA00022679"/>
    </source>
</evidence>
<comment type="caution">
    <text evidence="2">The sequence shown here is derived from an EMBL/GenBank/DDBJ whole genome shotgun (WGS) entry which is preliminary data.</text>
</comment>
<name>A0AAI9K2X8_9FIRM</name>
<dbReference type="RefSeq" id="WP_055223489.1">
    <property type="nucleotide sequence ID" value="NZ_BLYL01000010.1"/>
</dbReference>
<dbReference type="GO" id="GO:0016757">
    <property type="term" value="F:glycosyltransferase activity"/>
    <property type="evidence" value="ECO:0007669"/>
    <property type="project" value="InterPro"/>
</dbReference>
<dbReference type="GO" id="GO:0009103">
    <property type="term" value="P:lipopolysaccharide biosynthetic process"/>
    <property type="evidence" value="ECO:0007669"/>
    <property type="project" value="TreeGrafter"/>
</dbReference>
<dbReference type="CDD" id="cd03801">
    <property type="entry name" value="GT4_PimA-like"/>
    <property type="match status" value="1"/>
</dbReference>
<evidence type="ECO:0000313" key="2">
    <source>
        <dbReference type="EMBL" id="GFO94779.1"/>
    </source>
</evidence>
<dbReference type="Pfam" id="PF13692">
    <property type="entry name" value="Glyco_trans_1_4"/>
    <property type="match status" value="1"/>
</dbReference>
<accession>A0AAI9K2X8</accession>